<accession>A0A318JJH0</accession>
<name>A0A318JJH0_9NEIS</name>
<reference evidence="1 2" key="1">
    <citation type="submission" date="2018-05" db="EMBL/GenBank/DDBJ databases">
        <title>Genomic Encyclopedia of Type Strains, Phase IV (KMG-IV): sequencing the most valuable type-strain genomes for metagenomic binning, comparative biology and taxonomic classification.</title>
        <authorList>
            <person name="Goeker M."/>
        </authorList>
    </citation>
    <scope>NUCLEOTIDE SEQUENCE [LARGE SCALE GENOMIC DNA]</scope>
    <source>
        <strain evidence="1 2">DSM 25134</strain>
    </source>
</reference>
<evidence type="ECO:0000313" key="2">
    <source>
        <dbReference type="Proteomes" id="UP000248395"/>
    </source>
</evidence>
<gene>
    <name evidence="1" type="ORF">DFR38_10427</name>
</gene>
<dbReference type="OrthoDB" id="8596298at2"/>
<dbReference type="RefSeq" id="WP_110313108.1">
    <property type="nucleotide sequence ID" value="NZ_LNQU01000005.1"/>
</dbReference>
<proteinExistence type="predicted"/>
<protein>
    <recommendedName>
        <fullName evidence="3">Phage antitermination protein Q</fullName>
    </recommendedName>
</protein>
<sequence length="160" mass="17824">MIKQIDDLLWQWAAWVDRRENNGLGYKMSSLNGQMAAAATLHPEARPAGLDGRVEELMSLVDLLLCRKVRPDSKAVIDRYYRSQVGGVLAVATMQRRRSDSHTAQYASEAGVNRSTIQRWVHNAQAELQMALESCRTGIRQVGVFGVVADLEKNIQAAND</sequence>
<organism evidence="1 2">
    <name type="scientific">Aquitalea magnusonii</name>
    <dbReference type="NCBI Taxonomy" id="332411"/>
    <lineage>
        <taxon>Bacteria</taxon>
        <taxon>Pseudomonadati</taxon>
        <taxon>Pseudomonadota</taxon>
        <taxon>Betaproteobacteria</taxon>
        <taxon>Neisseriales</taxon>
        <taxon>Chromobacteriaceae</taxon>
        <taxon>Aquitalea</taxon>
    </lineage>
</organism>
<comment type="caution">
    <text evidence="1">The sequence shown here is derived from an EMBL/GenBank/DDBJ whole genome shotgun (WGS) entry which is preliminary data.</text>
</comment>
<keyword evidence="2" id="KW-1185">Reference proteome</keyword>
<evidence type="ECO:0008006" key="3">
    <source>
        <dbReference type="Google" id="ProtNLM"/>
    </source>
</evidence>
<dbReference type="EMBL" id="QJKC01000004">
    <property type="protein sequence ID" value="PXX49388.1"/>
    <property type="molecule type" value="Genomic_DNA"/>
</dbReference>
<evidence type="ECO:0000313" key="1">
    <source>
        <dbReference type="EMBL" id="PXX49388.1"/>
    </source>
</evidence>
<dbReference type="Proteomes" id="UP000248395">
    <property type="component" value="Unassembled WGS sequence"/>
</dbReference>
<dbReference type="AlphaFoldDB" id="A0A318JJH0"/>